<reference evidence="2" key="1">
    <citation type="journal article" date="2014" name="Front. Microbiol.">
        <title>High frequency of phylogenetically diverse reductive dehalogenase-homologous genes in deep subseafloor sedimentary metagenomes.</title>
        <authorList>
            <person name="Kawai M."/>
            <person name="Futagami T."/>
            <person name="Toyoda A."/>
            <person name="Takaki Y."/>
            <person name="Nishi S."/>
            <person name="Hori S."/>
            <person name="Arai W."/>
            <person name="Tsubouchi T."/>
            <person name="Morono Y."/>
            <person name="Uchiyama I."/>
            <person name="Ito T."/>
            <person name="Fujiyama A."/>
            <person name="Inagaki F."/>
            <person name="Takami H."/>
        </authorList>
    </citation>
    <scope>NUCLEOTIDE SEQUENCE</scope>
    <source>
        <strain evidence="2">Expedition CK06-06</strain>
    </source>
</reference>
<organism evidence="2">
    <name type="scientific">marine sediment metagenome</name>
    <dbReference type="NCBI Taxonomy" id="412755"/>
    <lineage>
        <taxon>unclassified sequences</taxon>
        <taxon>metagenomes</taxon>
        <taxon>ecological metagenomes</taxon>
    </lineage>
</organism>
<sequence>MEDYEPTRLVKVIDFSLVGALIILGIWVIIDYILNGGGNF</sequence>
<feature type="transmembrane region" description="Helical" evidence="1">
    <location>
        <begin position="12"/>
        <end position="34"/>
    </location>
</feature>
<dbReference type="EMBL" id="BART01004383">
    <property type="protein sequence ID" value="GAG70251.1"/>
    <property type="molecule type" value="Genomic_DNA"/>
</dbReference>
<accession>X1BE23</accession>
<keyword evidence="1" id="KW-0472">Membrane</keyword>
<keyword evidence="1" id="KW-0812">Transmembrane</keyword>
<evidence type="ECO:0000256" key="1">
    <source>
        <dbReference type="SAM" id="Phobius"/>
    </source>
</evidence>
<proteinExistence type="predicted"/>
<evidence type="ECO:0000313" key="2">
    <source>
        <dbReference type="EMBL" id="GAG70251.1"/>
    </source>
</evidence>
<comment type="caution">
    <text evidence="2">The sequence shown here is derived from an EMBL/GenBank/DDBJ whole genome shotgun (WGS) entry which is preliminary data.</text>
</comment>
<keyword evidence="1" id="KW-1133">Transmembrane helix</keyword>
<name>X1BE23_9ZZZZ</name>
<gene>
    <name evidence="2" type="ORF">S01H4_11050</name>
</gene>
<protein>
    <submittedName>
        <fullName evidence="2">Uncharacterized protein</fullName>
    </submittedName>
</protein>
<dbReference type="AlphaFoldDB" id="X1BE23"/>